<protein>
    <submittedName>
        <fullName evidence="1">Uncharacterized protein</fullName>
    </submittedName>
</protein>
<proteinExistence type="predicted"/>
<dbReference type="EMBL" id="FRAF01000003">
    <property type="protein sequence ID" value="SHJ74133.1"/>
    <property type="molecule type" value="Genomic_DNA"/>
</dbReference>
<accession>A0A1M6LSJ0</accession>
<dbReference type="Proteomes" id="UP000184016">
    <property type="component" value="Unassembled WGS sequence"/>
</dbReference>
<gene>
    <name evidence="1" type="ORF">SAMN05443507_10366</name>
</gene>
<organism evidence="1 2">
    <name type="scientific">Alicyclobacillus tolerans</name>
    <dbReference type="NCBI Taxonomy" id="90970"/>
    <lineage>
        <taxon>Bacteria</taxon>
        <taxon>Bacillati</taxon>
        <taxon>Bacillota</taxon>
        <taxon>Bacilli</taxon>
        <taxon>Bacillales</taxon>
        <taxon>Alicyclobacillaceae</taxon>
        <taxon>Alicyclobacillus</taxon>
    </lineage>
</organism>
<reference evidence="2" key="1">
    <citation type="submission" date="2016-11" db="EMBL/GenBank/DDBJ databases">
        <authorList>
            <person name="Varghese N."/>
            <person name="Submissions S."/>
        </authorList>
    </citation>
    <scope>NUCLEOTIDE SEQUENCE [LARGE SCALE GENOMIC DNA]</scope>
    <source>
        <strain evidence="2">USBA-503</strain>
    </source>
</reference>
<dbReference type="STRING" id="1830138.SAMN05443507_10366"/>
<name>A0A1M6LSJ0_9BACL</name>
<dbReference type="AlphaFoldDB" id="A0A1M6LSJ0"/>
<evidence type="ECO:0000313" key="1">
    <source>
        <dbReference type="EMBL" id="SHJ74133.1"/>
    </source>
</evidence>
<sequence length="40" mass="4245">MNATIATALSVRAKFFRGLADPSRLALLLALRQGDKPSAC</sequence>
<evidence type="ECO:0000313" key="2">
    <source>
        <dbReference type="Proteomes" id="UP000184016"/>
    </source>
</evidence>
<dbReference type="RefSeq" id="WP_278247828.1">
    <property type="nucleotide sequence ID" value="NZ_FRAF01000003.1"/>
</dbReference>
<keyword evidence="2" id="KW-1185">Reference proteome</keyword>